<dbReference type="AlphaFoldDB" id="A0A414JBS6"/>
<name>A0A414JBS6_9FIRM</name>
<proteinExistence type="inferred from homology"/>
<dbReference type="EMBL" id="QSKF01000001">
    <property type="protein sequence ID" value="RHE42024.1"/>
    <property type="molecule type" value="Genomic_DNA"/>
</dbReference>
<accession>A0A414JBS6</accession>
<evidence type="ECO:0000313" key="2">
    <source>
        <dbReference type="EMBL" id="RHE42024.1"/>
    </source>
</evidence>
<protein>
    <submittedName>
        <fullName evidence="2">Type II secretory pathway, pullulanase PulA and related glycosidase</fullName>
    </submittedName>
</protein>
<keyword evidence="2" id="KW-0378">Hydrolase</keyword>
<sequence>MEKKNRICAYKGDPVVPGVNKKKSGINFAVEVPGDTEASLVLYRKGAAEPETELPFTEEYRTGRMCAMLVTGLRQERYEYNFRIDGKIVQDPFACVIRGREKFGAPLSKDEHEVRCAFLSEKEYDWEGDAAPEIPYSEMILYKIHVRGYTRQTKLALRKRGTFAGLTEMIPYWKELGINAVELMPAYEFQECVQADHAVNLAVRKKSDDRINYWGYTRGFYFAPKASYCATKEPDREFRDMIRALHKAGIECIIEMYFPKGTPSLQMIRSLWFWKLYYHVDGFHLLGEGVQQDVIERDPILYGTKKLFSNVSGEADAENMLAEYNAGFMLDMRRFLKSDEGMISGAEFHMRRNTGNFGTVNYMAAQDGFTLYDTVSYNYRHNEANGEDNRDGSEFNYSWNCGVEGSTRKTAVRRMREQQMRNAFLMLLLGQGTPMIYGGDEFANSQDGNNNAWCQDNPTGWTDWKNARRYTGLSSFVKEAIAFRKNHPILHMPKEMRGVDYMAKGFPDVSVHGERAWFLNRDNTSRLLGIMYCGAYAQKDDGTEDDFLYIGMNFHWEKRNIALPNLPEGMNWKKIADTSETGEPWFREQEEPYKKSVKINPRTIVVLTARQEESEHASVAPLQDDNEA</sequence>
<dbReference type="Gene3D" id="2.60.40.10">
    <property type="entry name" value="Immunoglobulins"/>
    <property type="match status" value="1"/>
</dbReference>
<dbReference type="InterPro" id="IPR013780">
    <property type="entry name" value="Glyco_hydro_b"/>
</dbReference>
<dbReference type="Gene3D" id="2.60.40.1180">
    <property type="entry name" value="Golgi alpha-mannosidase II"/>
    <property type="match status" value="1"/>
</dbReference>
<dbReference type="InterPro" id="IPR013783">
    <property type="entry name" value="Ig-like_fold"/>
</dbReference>
<dbReference type="RefSeq" id="WP_118049959.1">
    <property type="nucleotide sequence ID" value="NZ_CABJFK010000001.1"/>
</dbReference>
<gene>
    <name evidence="2" type="ORF">DW740_01605</name>
</gene>
<dbReference type="PANTHER" id="PTHR43002">
    <property type="entry name" value="GLYCOGEN DEBRANCHING ENZYME"/>
    <property type="match status" value="1"/>
</dbReference>
<organism evidence="2 3">
    <name type="scientific">Blautia obeum</name>
    <dbReference type="NCBI Taxonomy" id="40520"/>
    <lineage>
        <taxon>Bacteria</taxon>
        <taxon>Bacillati</taxon>
        <taxon>Bacillota</taxon>
        <taxon>Clostridia</taxon>
        <taxon>Lachnospirales</taxon>
        <taxon>Lachnospiraceae</taxon>
        <taxon>Blautia</taxon>
    </lineage>
</organism>
<evidence type="ECO:0000256" key="1">
    <source>
        <dbReference type="ARBA" id="ARBA00008061"/>
    </source>
</evidence>
<dbReference type="InterPro" id="IPR014756">
    <property type="entry name" value="Ig_E-set"/>
</dbReference>
<dbReference type="SUPFAM" id="SSF81296">
    <property type="entry name" value="E set domains"/>
    <property type="match status" value="1"/>
</dbReference>
<dbReference type="SUPFAM" id="SSF51445">
    <property type="entry name" value="(Trans)glycosidases"/>
    <property type="match status" value="1"/>
</dbReference>
<reference evidence="2 3" key="1">
    <citation type="submission" date="2018-08" db="EMBL/GenBank/DDBJ databases">
        <title>A genome reference for cultivated species of the human gut microbiota.</title>
        <authorList>
            <person name="Zou Y."/>
            <person name="Xue W."/>
            <person name="Luo G."/>
        </authorList>
    </citation>
    <scope>NUCLEOTIDE SEQUENCE [LARGE SCALE GENOMIC DNA]</scope>
    <source>
        <strain evidence="2 3">AM28-23</strain>
    </source>
</reference>
<evidence type="ECO:0000313" key="3">
    <source>
        <dbReference type="Proteomes" id="UP000283745"/>
    </source>
</evidence>
<dbReference type="SUPFAM" id="SSF51011">
    <property type="entry name" value="Glycosyl hydrolase domain"/>
    <property type="match status" value="1"/>
</dbReference>
<dbReference type="InterPro" id="IPR017853">
    <property type="entry name" value="GH"/>
</dbReference>
<comment type="caution">
    <text evidence="2">The sequence shown here is derived from an EMBL/GenBank/DDBJ whole genome shotgun (WGS) entry which is preliminary data.</text>
</comment>
<dbReference type="Gene3D" id="3.20.20.80">
    <property type="entry name" value="Glycosidases"/>
    <property type="match status" value="2"/>
</dbReference>
<keyword evidence="2" id="KW-0326">Glycosidase</keyword>
<dbReference type="GO" id="GO:0016798">
    <property type="term" value="F:hydrolase activity, acting on glycosyl bonds"/>
    <property type="evidence" value="ECO:0007669"/>
    <property type="project" value="UniProtKB-KW"/>
</dbReference>
<comment type="similarity">
    <text evidence="1">Belongs to the glycosyl hydrolase 13 family.</text>
</comment>
<dbReference type="Proteomes" id="UP000283745">
    <property type="component" value="Unassembled WGS sequence"/>
</dbReference>
<dbReference type="CDD" id="cd11234">
    <property type="entry name" value="E_set_GDE_N"/>
    <property type="match status" value="1"/>
</dbReference>